<gene>
    <name evidence="6" type="ORF">JO391_19890</name>
</gene>
<accession>A0A8G0ZTR1</accession>
<organism evidence="6 7">
    <name type="scientific">Neotabrizicola shimadae</name>
    <dbReference type="NCBI Taxonomy" id="2807096"/>
    <lineage>
        <taxon>Bacteria</taxon>
        <taxon>Pseudomonadati</taxon>
        <taxon>Pseudomonadota</taxon>
        <taxon>Alphaproteobacteria</taxon>
        <taxon>Rhodobacterales</taxon>
        <taxon>Paracoccaceae</taxon>
        <taxon>Neotabrizicola</taxon>
    </lineage>
</organism>
<comment type="subcellular location">
    <subcellularLocation>
        <location evidence="1">Membrane</location>
    </subcellularLocation>
</comment>
<sequence>MTAELAALAVAILVQVATLSIFAVAANIELGTRVTLSPRDKGIPPLSVRTGRLQRATANGFEGLTLFTPAVALVALTGTASPLTAVAAWAYVALRLLYIPAYAYGWVPARSIIWGLGLVATLTLVGAALL</sequence>
<dbReference type="GO" id="GO:0016020">
    <property type="term" value="C:membrane"/>
    <property type="evidence" value="ECO:0007669"/>
    <property type="project" value="UniProtKB-SubCell"/>
</dbReference>
<dbReference type="Gene3D" id="1.20.120.550">
    <property type="entry name" value="Membrane associated eicosanoid/glutathione metabolism-like domain"/>
    <property type="match status" value="1"/>
</dbReference>
<keyword evidence="4 5" id="KW-0472">Membrane</keyword>
<evidence type="ECO:0000256" key="4">
    <source>
        <dbReference type="ARBA" id="ARBA00023136"/>
    </source>
</evidence>
<keyword evidence="7" id="KW-1185">Reference proteome</keyword>
<dbReference type="PANTHER" id="PTHR35371">
    <property type="entry name" value="INNER MEMBRANE PROTEIN"/>
    <property type="match status" value="1"/>
</dbReference>
<feature type="transmembrane region" description="Helical" evidence="5">
    <location>
        <begin position="64"/>
        <end position="92"/>
    </location>
</feature>
<evidence type="ECO:0000256" key="3">
    <source>
        <dbReference type="ARBA" id="ARBA00022989"/>
    </source>
</evidence>
<evidence type="ECO:0000256" key="1">
    <source>
        <dbReference type="ARBA" id="ARBA00004370"/>
    </source>
</evidence>
<feature type="transmembrane region" description="Helical" evidence="5">
    <location>
        <begin position="6"/>
        <end position="28"/>
    </location>
</feature>
<dbReference type="RefSeq" id="WP_220662133.1">
    <property type="nucleotide sequence ID" value="NZ_CP069370.1"/>
</dbReference>
<evidence type="ECO:0000256" key="5">
    <source>
        <dbReference type="SAM" id="Phobius"/>
    </source>
</evidence>
<name>A0A8G0ZTR1_9RHOB</name>
<evidence type="ECO:0000313" key="7">
    <source>
        <dbReference type="Proteomes" id="UP000826300"/>
    </source>
</evidence>
<keyword evidence="2 5" id="KW-0812">Transmembrane</keyword>
<dbReference type="SUPFAM" id="SSF161084">
    <property type="entry name" value="MAPEG domain-like"/>
    <property type="match status" value="1"/>
</dbReference>
<dbReference type="KEGG" id="nsm:JO391_19890"/>
<proteinExistence type="predicted"/>
<dbReference type="Pfam" id="PF01124">
    <property type="entry name" value="MAPEG"/>
    <property type="match status" value="1"/>
</dbReference>
<dbReference type="InterPro" id="IPR023352">
    <property type="entry name" value="MAPEG-like_dom_sf"/>
</dbReference>
<feature type="transmembrane region" description="Helical" evidence="5">
    <location>
        <begin position="112"/>
        <end position="129"/>
    </location>
</feature>
<dbReference type="EMBL" id="CP069370">
    <property type="protein sequence ID" value="QYZ69917.1"/>
    <property type="molecule type" value="Genomic_DNA"/>
</dbReference>
<keyword evidence="3 5" id="KW-1133">Transmembrane helix</keyword>
<protein>
    <submittedName>
        <fullName evidence="6">MAPEG family protein</fullName>
    </submittedName>
</protein>
<reference evidence="6" key="1">
    <citation type="submission" date="2021-02" db="EMBL/GenBank/DDBJ databases">
        <title>Rhodobacter shimadae sp. nov., an aerobic anoxygenic phototrophic bacterium isolated from a hot spring.</title>
        <authorList>
            <person name="Muramatsu S."/>
            <person name="Haruta S."/>
            <person name="Hirose S."/>
            <person name="Hanada S."/>
        </authorList>
    </citation>
    <scope>NUCLEOTIDE SEQUENCE</scope>
    <source>
        <strain evidence="6">N10</strain>
    </source>
</reference>
<dbReference type="InterPro" id="IPR001129">
    <property type="entry name" value="Membr-assoc_MAPEG"/>
</dbReference>
<evidence type="ECO:0000256" key="2">
    <source>
        <dbReference type="ARBA" id="ARBA00022692"/>
    </source>
</evidence>
<dbReference type="Proteomes" id="UP000826300">
    <property type="component" value="Chromosome"/>
</dbReference>
<dbReference type="PANTHER" id="PTHR35371:SF1">
    <property type="entry name" value="BLR7753 PROTEIN"/>
    <property type="match status" value="1"/>
</dbReference>
<dbReference type="AlphaFoldDB" id="A0A8G0ZTR1"/>
<evidence type="ECO:0000313" key="6">
    <source>
        <dbReference type="EMBL" id="QYZ69917.1"/>
    </source>
</evidence>